<dbReference type="Proteomes" id="UP001345691">
    <property type="component" value="Unassembled WGS sequence"/>
</dbReference>
<sequence>MPYAPPEYAQFANLPVGKPLALVNVGLSLELASPSMESQTTLPPSSEIQPADLLEYEFLMKIRDAARPFDGVVGYFDSNNSGEGATKWEQLFTYFVHDDAETVKPGDPRVMIEPDTPPAPQPYYIDPDEGNYAAQQTAKLQLPARTVRSALMEMRAFFKLDPLMVTQDVPSSYDITGAITADNLIDEQQSHIPGPAAAAVRLPLKICKGKGAWTWLQQYVTGAGGDGNPEDTSFNQLILMLMVSFPDRPPPTTTLVLAFIRPLKAQLTDLICAQMAALNWIQGPCTFIEGFVQLGQPSQHIEYNGQ</sequence>
<proteinExistence type="predicted"/>
<keyword evidence="2" id="KW-1185">Reference proteome</keyword>
<gene>
    <name evidence="1" type="ORF">LTR69_011392</name>
</gene>
<evidence type="ECO:0000313" key="2">
    <source>
        <dbReference type="Proteomes" id="UP001345691"/>
    </source>
</evidence>
<evidence type="ECO:0000313" key="1">
    <source>
        <dbReference type="EMBL" id="KAK5048404.1"/>
    </source>
</evidence>
<protein>
    <submittedName>
        <fullName evidence="1">Uncharacterized protein</fullName>
    </submittedName>
</protein>
<dbReference type="EMBL" id="JAVRRF010000060">
    <property type="protein sequence ID" value="KAK5048404.1"/>
    <property type="molecule type" value="Genomic_DNA"/>
</dbReference>
<reference evidence="1 2" key="1">
    <citation type="submission" date="2023-08" db="EMBL/GenBank/DDBJ databases">
        <title>Black Yeasts Isolated from many extreme environments.</title>
        <authorList>
            <person name="Coleine C."/>
            <person name="Stajich J.E."/>
            <person name="Selbmann L."/>
        </authorList>
    </citation>
    <scope>NUCLEOTIDE SEQUENCE [LARGE SCALE GENOMIC DNA]</scope>
    <source>
        <strain evidence="1 2">CCFEE 6328</strain>
    </source>
</reference>
<name>A0ABR0IV30_9EURO</name>
<organism evidence="1 2">
    <name type="scientific">Exophiala sideris</name>
    <dbReference type="NCBI Taxonomy" id="1016849"/>
    <lineage>
        <taxon>Eukaryota</taxon>
        <taxon>Fungi</taxon>
        <taxon>Dikarya</taxon>
        <taxon>Ascomycota</taxon>
        <taxon>Pezizomycotina</taxon>
        <taxon>Eurotiomycetes</taxon>
        <taxon>Chaetothyriomycetidae</taxon>
        <taxon>Chaetothyriales</taxon>
        <taxon>Herpotrichiellaceae</taxon>
        <taxon>Exophiala</taxon>
    </lineage>
</organism>
<accession>A0ABR0IV30</accession>
<comment type="caution">
    <text evidence="1">The sequence shown here is derived from an EMBL/GenBank/DDBJ whole genome shotgun (WGS) entry which is preliminary data.</text>
</comment>